<evidence type="ECO:0000256" key="13">
    <source>
        <dbReference type="SAM" id="Coils"/>
    </source>
</evidence>
<dbReference type="InterPro" id="IPR005467">
    <property type="entry name" value="His_kinase_dom"/>
</dbReference>
<dbReference type="PROSITE" id="PS50112">
    <property type="entry name" value="PAS"/>
    <property type="match status" value="1"/>
</dbReference>
<dbReference type="CDD" id="cd00075">
    <property type="entry name" value="HATPase"/>
    <property type="match status" value="1"/>
</dbReference>
<evidence type="ECO:0000256" key="11">
    <source>
        <dbReference type="ARBA" id="ARBA00023012"/>
    </source>
</evidence>
<dbReference type="InterPro" id="IPR013767">
    <property type="entry name" value="PAS_fold"/>
</dbReference>
<keyword evidence="10 14" id="KW-1133">Transmembrane helix</keyword>
<dbReference type="Proteomes" id="UP000324781">
    <property type="component" value="Unassembled WGS sequence"/>
</dbReference>
<dbReference type="InterPro" id="IPR035965">
    <property type="entry name" value="PAS-like_dom_sf"/>
</dbReference>
<dbReference type="PANTHER" id="PTHR42878">
    <property type="entry name" value="TWO-COMPONENT HISTIDINE KINASE"/>
    <property type="match status" value="1"/>
</dbReference>
<dbReference type="Gene3D" id="3.30.450.20">
    <property type="entry name" value="PAS domain"/>
    <property type="match status" value="1"/>
</dbReference>
<dbReference type="InterPro" id="IPR003594">
    <property type="entry name" value="HATPase_dom"/>
</dbReference>
<dbReference type="SUPFAM" id="SSF55874">
    <property type="entry name" value="ATPase domain of HSP90 chaperone/DNA topoisomerase II/histidine kinase"/>
    <property type="match status" value="1"/>
</dbReference>
<dbReference type="PROSITE" id="PS50885">
    <property type="entry name" value="HAMP"/>
    <property type="match status" value="1"/>
</dbReference>
<evidence type="ECO:0000256" key="8">
    <source>
        <dbReference type="ARBA" id="ARBA00022777"/>
    </source>
</evidence>
<dbReference type="Gene3D" id="1.10.287.130">
    <property type="match status" value="1"/>
</dbReference>
<keyword evidence="8 19" id="KW-0418">Kinase</keyword>
<feature type="transmembrane region" description="Helical" evidence="14">
    <location>
        <begin position="15"/>
        <end position="36"/>
    </location>
</feature>
<evidence type="ECO:0000256" key="10">
    <source>
        <dbReference type="ARBA" id="ARBA00022989"/>
    </source>
</evidence>
<evidence type="ECO:0000259" key="15">
    <source>
        <dbReference type="PROSITE" id="PS50109"/>
    </source>
</evidence>
<dbReference type="NCBIfam" id="TIGR00229">
    <property type="entry name" value="sensory_box"/>
    <property type="match status" value="1"/>
</dbReference>
<evidence type="ECO:0000259" key="16">
    <source>
        <dbReference type="PROSITE" id="PS50112"/>
    </source>
</evidence>
<evidence type="ECO:0000313" key="20">
    <source>
        <dbReference type="Proteomes" id="UP000324781"/>
    </source>
</evidence>
<name>A0A1M6HHH3_9FIRM</name>
<dbReference type="CDD" id="cd06225">
    <property type="entry name" value="HAMP"/>
    <property type="match status" value="1"/>
</dbReference>
<dbReference type="GO" id="GO:0006355">
    <property type="term" value="P:regulation of DNA-templated transcription"/>
    <property type="evidence" value="ECO:0007669"/>
    <property type="project" value="InterPro"/>
</dbReference>
<evidence type="ECO:0000313" key="19">
    <source>
        <dbReference type="EMBL" id="SHJ21696.1"/>
    </source>
</evidence>
<gene>
    <name evidence="19" type="ORF">SAMN05444373_103228</name>
</gene>
<evidence type="ECO:0000256" key="9">
    <source>
        <dbReference type="ARBA" id="ARBA00022840"/>
    </source>
</evidence>
<keyword evidence="7" id="KW-0547">Nucleotide-binding</keyword>
<dbReference type="InterPro" id="IPR003661">
    <property type="entry name" value="HisK_dim/P_dom"/>
</dbReference>
<dbReference type="PANTHER" id="PTHR42878:SF7">
    <property type="entry name" value="SENSOR HISTIDINE KINASE GLRK"/>
    <property type="match status" value="1"/>
</dbReference>
<dbReference type="SUPFAM" id="SSF47384">
    <property type="entry name" value="Homodimeric domain of signal transducing histidine kinase"/>
    <property type="match status" value="1"/>
</dbReference>
<dbReference type="SMART" id="SM00091">
    <property type="entry name" value="PAS"/>
    <property type="match status" value="1"/>
</dbReference>
<dbReference type="CDD" id="cd00130">
    <property type="entry name" value="PAS"/>
    <property type="match status" value="1"/>
</dbReference>
<dbReference type="GO" id="GO:0000155">
    <property type="term" value="F:phosphorelay sensor kinase activity"/>
    <property type="evidence" value="ECO:0007669"/>
    <property type="project" value="InterPro"/>
</dbReference>
<dbReference type="InterPro" id="IPR004358">
    <property type="entry name" value="Sig_transdc_His_kin-like_C"/>
</dbReference>
<evidence type="ECO:0000256" key="14">
    <source>
        <dbReference type="SAM" id="Phobius"/>
    </source>
</evidence>
<dbReference type="SMART" id="SM00304">
    <property type="entry name" value="HAMP"/>
    <property type="match status" value="1"/>
</dbReference>
<reference evidence="19 20" key="1">
    <citation type="submission" date="2016-11" db="EMBL/GenBank/DDBJ databases">
        <authorList>
            <person name="Varghese N."/>
            <person name="Submissions S."/>
        </authorList>
    </citation>
    <scope>NUCLEOTIDE SEQUENCE [LARGE SCALE GENOMIC DNA]</scope>
    <source>
        <strain evidence="19 20">DSM 19027</strain>
    </source>
</reference>
<dbReference type="InterPro" id="IPR050351">
    <property type="entry name" value="BphY/WalK/GraS-like"/>
</dbReference>
<comment type="subcellular location">
    <subcellularLocation>
        <location evidence="2">Membrane</location>
        <topology evidence="2">Multi-pass membrane protein</topology>
    </subcellularLocation>
</comment>
<keyword evidence="4" id="KW-0597">Phosphoprotein</keyword>
<dbReference type="GO" id="GO:0030295">
    <property type="term" value="F:protein kinase activator activity"/>
    <property type="evidence" value="ECO:0007669"/>
    <property type="project" value="TreeGrafter"/>
</dbReference>
<keyword evidence="12 14" id="KW-0472">Membrane</keyword>
<dbReference type="InterPro" id="IPR000700">
    <property type="entry name" value="PAS-assoc_C"/>
</dbReference>
<dbReference type="Gene3D" id="6.10.340.10">
    <property type="match status" value="1"/>
</dbReference>
<dbReference type="FunFam" id="1.10.287.130:FF:000001">
    <property type="entry name" value="Two-component sensor histidine kinase"/>
    <property type="match status" value="1"/>
</dbReference>
<evidence type="ECO:0000256" key="3">
    <source>
        <dbReference type="ARBA" id="ARBA00012438"/>
    </source>
</evidence>
<dbReference type="GO" id="GO:0005524">
    <property type="term" value="F:ATP binding"/>
    <property type="evidence" value="ECO:0007669"/>
    <property type="project" value="UniProtKB-KW"/>
</dbReference>
<keyword evidence="11" id="KW-0902">Two-component regulatory system</keyword>
<protein>
    <recommendedName>
        <fullName evidence="3">histidine kinase</fullName>
        <ecNumber evidence="3">2.7.13.3</ecNumber>
    </recommendedName>
</protein>
<evidence type="ECO:0000256" key="12">
    <source>
        <dbReference type="ARBA" id="ARBA00023136"/>
    </source>
</evidence>
<dbReference type="Pfam" id="PF00989">
    <property type="entry name" value="PAS"/>
    <property type="match status" value="1"/>
</dbReference>
<dbReference type="InterPro" id="IPR003660">
    <property type="entry name" value="HAMP_dom"/>
</dbReference>
<feature type="domain" description="PAS" evidence="16">
    <location>
        <begin position="265"/>
        <end position="343"/>
    </location>
</feature>
<evidence type="ECO:0000256" key="7">
    <source>
        <dbReference type="ARBA" id="ARBA00022741"/>
    </source>
</evidence>
<evidence type="ECO:0000256" key="6">
    <source>
        <dbReference type="ARBA" id="ARBA00022692"/>
    </source>
</evidence>
<dbReference type="InterPro" id="IPR000014">
    <property type="entry name" value="PAS"/>
</dbReference>
<dbReference type="OrthoDB" id="9813151at2"/>
<comment type="catalytic activity">
    <reaction evidence="1">
        <text>ATP + protein L-histidine = ADP + protein N-phospho-L-histidine.</text>
        <dbReference type="EC" id="2.7.13.3"/>
    </reaction>
</comment>
<feature type="domain" description="HAMP" evidence="18">
    <location>
        <begin position="208"/>
        <end position="260"/>
    </location>
</feature>
<sequence>MKKYRFLLFFRSIQWRLVAILISITFILMSVIWVFLNFQLGNIFYTDFIEGIERNYVELSIDANTSYADLEYRLINDPRISGLIRGLDRSFTIIRKTDQKIMYSSDQYYQQDKIGFKNEIYKSENLLAALTQSGNAVIAQNRNYTRSKMGDFYDYVRIQPLKDGEYILFFKYDRQKAVNVIRELNGVILWGMFFSIFAALGIGYILARTITRPIARIMQKAEKISRGDFGQQLDVESNDEIGKLAKTFNFMSAKLKNTLAEITSEKKKIETIMKNMTDGVVAFDINGLVVHINDAARDILGNKALDLNLKSFLHLFDISLPPEDKDKKDKLGLNGLQRRVEFEGKYLKLQFAEVMDDDGNIEGLVTVIQDITEEQKLDRMRREFVANVSHELRTPLTSVKSYTETLLDGAREDPATTEHFLRVINDETDRMARLVRDLLILSQHDSGIRLNLEDIAPADLVNSCVERLRREAEQKEQELRVNIKAGLPIIQGDRHRLDQLLTNVIGNAIKYTPQKGKITVHCYCDKDKIVINVEDNGIGIPEQDVERIFERFYRVDKARSRQLGGTGLGLAIAREIAQLHGGNISAKSKVGRGTQIFIELPLRAASAAG</sequence>
<feature type="transmembrane region" description="Helical" evidence="14">
    <location>
        <begin position="187"/>
        <end position="207"/>
    </location>
</feature>
<dbReference type="SMART" id="SM00387">
    <property type="entry name" value="HATPase_c"/>
    <property type="match status" value="1"/>
</dbReference>
<dbReference type="PROSITE" id="PS50113">
    <property type="entry name" value="PAC"/>
    <property type="match status" value="1"/>
</dbReference>
<feature type="domain" description="Histidine kinase" evidence="15">
    <location>
        <begin position="387"/>
        <end position="604"/>
    </location>
</feature>
<dbReference type="InterPro" id="IPR036890">
    <property type="entry name" value="HATPase_C_sf"/>
</dbReference>
<accession>A0A1M6HHH3</accession>
<evidence type="ECO:0000256" key="1">
    <source>
        <dbReference type="ARBA" id="ARBA00000085"/>
    </source>
</evidence>
<keyword evidence="13" id="KW-0175">Coiled coil</keyword>
<feature type="domain" description="PAC" evidence="17">
    <location>
        <begin position="333"/>
        <end position="383"/>
    </location>
</feature>
<keyword evidence="20" id="KW-1185">Reference proteome</keyword>
<dbReference type="CDD" id="cd00082">
    <property type="entry name" value="HisKA"/>
    <property type="match status" value="1"/>
</dbReference>
<keyword evidence="5" id="KW-0808">Transferase</keyword>
<dbReference type="GO" id="GO:0016020">
    <property type="term" value="C:membrane"/>
    <property type="evidence" value="ECO:0007669"/>
    <property type="project" value="UniProtKB-SubCell"/>
</dbReference>
<dbReference type="Pfam" id="PF00672">
    <property type="entry name" value="HAMP"/>
    <property type="match status" value="1"/>
</dbReference>
<dbReference type="RefSeq" id="WP_149678999.1">
    <property type="nucleotide sequence ID" value="NZ_DAONMB010000102.1"/>
</dbReference>
<keyword evidence="9" id="KW-0067">ATP-binding</keyword>
<dbReference type="Pfam" id="PF00512">
    <property type="entry name" value="HisKA"/>
    <property type="match status" value="1"/>
</dbReference>
<dbReference type="EMBL" id="FQZP01000032">
    <property type="protein sequence ID" value="SHJ21696.1"/>
    <property type="molecule type" value="Genomic_DNA"/>
</dbReference>
<dbReference type="Pfam" id="PF02518">
    <property type="entry name" value="HATPase_c"/>
    <property type="match status" value="1"/>
</dbReference>
<dbReference type="SUPFAM" id="SSF55785">
    <property type="entry name" value="PYP-like sensor domain (PAS domain)"/>
    <property type="match status" value="1"/>
</dbReference>
<dbReference type="PROSITE" id="PS50109">
    <property type="entry name" value="HIS_KIN"/>
    <property type="match status" value="1"/>
</dbReference>
<dbReference type="InterPro" id="IPR036097">
    <property type="entry name" value="HisK_dim/P_sf"/>
</dbReference>
<evidence type="ECO:0000256" key="4">
    <source>
        <dbReference type="ARBA" id="ARBA00022553"/>
    </source>
</evidence>
<dbReference type="EC" id="2.7.13.3" evidence="3"/>
<evidence type="ECO:0000256" key="5">
    <source>
        <dbReference type="ARBA" id="ARBA00022679"/>
    </source>
</evidence>
<evidence type="ECO:0000259" key="18">
    <source>
        <dbReference type="PROSITE" id="PS50885"/>
    </source>
</evidence>
<evidence type="ECO:0000259" key="17">
    <source>
        <dbReference type="PROSITE" id="PS50113"/>
    </source>
</evidence>
<dbReference type="SUPFAM" id="SSF158472">
    <property type="entry name" value="HAMP domain-like"/>
    <property type="match status" value="1"/>
</dbReference>
<dbReference type="GO" id="GO:0000156">
    <property type="term" value="F:phosphorelay response regulator activity"/>
    <property type="evidence" value="ECO:0007669"/>
    <property type="project" value="TreeGrafter"/>
</dbReference>
<evidence type="ECO:0000256" key="2">
    <source>
        <dbReference type="ARBA" id="ARBA00004141"/>
    </source>
</evidence>
<dbReference type="FunFam" id="3.30.565.10:FF:000006">
    <property type="entry name" value="Sensor histidine kinase WalK"/>
    <property type="match status" value="1"/>
</dbReference>
<feature type="coiled-coil region" evidence="13">
    <location>
        <begin position="458"/>
        <end position="485"/>
    </location>
</feature>
<proteinExistence type="predicted"/>
<organism evidence="19 20">
    <name type="scientific">Thermoclostridium caenicola</name>
    <dbReference type="NCBI Taxonomy" id="659425"/>
    <lineage>
        <taxon>Bacteria</taxon>
        <taxon>Bacillati</taxon>
        <taxon>Bacillota</taxon>
        <taxon>Clostridia</taxon>
        <taxon>Eubacteriales</taxon>
        <taxon>Oscillospiraceae</taxon>
        <taxon>Thermoclostridium</taxon>
    </lineage>
</organism>
<dbReference type="PRINTS" id="PR00344">
    <property type="entry name" value="BCTRLSENSOR"/>
</dbReference>
<dbReference type="AlphaFoldDB" id="A0A1M6HHH3"/>
<keyword evidence="6 14" id="KW-0812">Transmembrane</keyword>
<dbReference type="Gene3D" id="3.30.565.10">
    <property type="entry name" value="Histidine kinase-like ATPase, C-terminal domain"/>
    <property type="match status" value="1"/>
</dbReference>
<dbReference type="SMART" id="SM00388">
    <property type="entry name" value="HisKA"/>
    <property type="match status" value="1"/>
</dbReference>
<dbReference type="GO" id="GO:0007234">
    <property type="term" value="P:osmosensory signaling via phosphorelay pathway"/>
    <property type="evidence" value="ECO:0007669"/>
    <property type="project" value="TreeGrafter"/>
</dbReference>